<evidence type="ECO:0000256" key="3">
    <source>
        <dbReference type="ARBA" id="ARBA00022670"/>
    </source>
</evidence>
<accession>A0ABZ2K0W7</accession>
<evidence type="ECO:0000256" key="4">
    <source>
        <dbReference type="ARBA" id="ARBA00022801"/>
    </source>
</evidence>
<evidence type="ECO:0000256" key="6">
    <source>
        <dbReference type="SAM" id="SignalP"/>
    </source>
</evidence>
<comment type="catalytic activity">
    <reaction evidence="1">
        <text>Hydrolysis of Pro-|-Xaa &gt;&gt; Ala-|-Xaa in oligopeptides.</text>
        <dbReference type="EC" id="3.4.21.26"/>
    </reaction>
</comment>
<reference evidence="9 10" key="1">
    <citation type="submission" date="2021-12" db="EMBL/GenBank/DDBJ databases">
        <title>Discovery of the Pendulisporaceae a myxobacterial family with distinct sporulation behavior and unique specialized metabolism.</title>
        <authorList>
            <person name="Garcia R."/>
            <person name="Popoff A."/>
            <person name="Bader C.D."/>
            <person name="Loehr J."/>
            <person name="Walesch S."/>
            <person name="Walt C."/>
            <person name="Boldt J."/>
            <person name="Bunk B."/>
            <person name="Haeckl F.J.F.P.J."/>
            <person name="Gunesch A.P."/>
            <person name="Birkelbach J."/>
            <person name="Nuebel U."/>
            <person name="Pietschmann T."/>
            <person name="Bach T."/>
            <person name="Mueller R."/>
        </authorList>
    </citation>
    <scope>NUCLEOTIDE SEQUENCE [LARGE SCALE GENOMIC DNA]</scope>
    <source>
        <strain evidence="9 10">MSr12523</strain>
    </source>
</reference>
<dbReference type="PANTHER" id="PTHR42881:SF2">
    <property type="entry name" value="PROLYL ENDOPEPTIDASE"/>
    <property type="match status" value="1"/>
</dbReference>
<dbReference type="EC" id="3.4.21.26" evidence="2"/>
<evidence type="ECO:0000313" key="10">
    <source>
        <dbReference type="Proteomes" id="UP001379533"/>
    </source>
</evidence>
<feature type="chain" id="PRO_5047432140" description="prolyl oligopeptidase" evidence="6">
    <location>
        <begin position="19"/>
        <end position="736"/>
    </location>
</feature>
<keyword evidence="4" id="KW-0378">Hydrolase</keyword>
<evidence type="ECO:0000259" key="7">
    <source>
        <dbReference type="Pfam" id="PF00326"/>
    </source>
</evidence>
<evidence type="ECO:0000256" key="2">
    <source>
        <dbReference type="ARBA" id="ARBA00011897"/>
    </source>
</evidence>
<organism evidence="9 10">
    <name type="scientific">Pendulispora brunnea</name>
    <dbReference type="NCBI Taxonomy" id="2905690"/>
    <lineage>
        <taxon>Bacteria</taxon>
        <taxon>Pseudomonadati</taxon>
        <taxon>Myxococcota</taxon>
        <taxon>Myxococcia</taxon>
        <taxon>Myxococcales</taxon>
        <taxon>Sorangiineae</taxon>
        <taxon>Pendulisporaceae</taxon>
        <taxon>Pendulispora</taxon>
    </lineage>
</organism>
<sequence>MRTTIVFFALATSACAQSSTTTTTSVVPPHKAVATRVNRVEAPPQNEPRREVVEEDVFGFHLVDPYRWMEKKENVDEVSRWLLREGHDTRTRLDAIPALPKLRERVRELGMAQAFATDIAVAGDLLFYFKTEKGGDLRTLIVRSNDGRERVLVDPAAMMGPNGKHVSIDHFQPSADGKWVAFGLAEGGGEIANERIVETKTGRLLPDVLPRIWGEFQPQWRTDGAGLYYTAMVPAAELEGADPMQNMRVRYHRLGESSESDALVFGRALDGGPQFEPQEFPKLNAIAGGKWVLGTAGGARLEHRIFVASAKDLSTPGRKPTWKTIADYKDHVEGSAPHGDDIYVLSSKDTSNRRILRTSLKSPNLANAIVIVPESEDVIERIAADAKFLYVHRSHQGRSRLQRFSFVKGTLEELKLPFEGWIDELKTDPTREGLTLTMQGWTEENRYFSLTTGGVFKELALTEPSNIAVSGFVAEEIEIKSADGTMVPLTIMRRQDLSKDGSHPTILDGYGAYGYSLTPVFRPNRFAWLERGGIYAIAHVRGGGEKGDAWRIGGKGTNKANGIQDFVACGEYLVREKYTSPARLAATGRSFGGILVGRALTERPDLFAAGEISVGELNPVRFLAGDNGANQMAELGSPDTESGFRTLLAMDAFHNVRAGVKYPPIMLETGLNDGRVPPWMSAKFGAQLRANGGNVWMRVERDEGHGVGSMRRQRFDLYADIYAFFLHQMGDPDFRH</sequence>
<evidence type="ECO:0000313" key="9">
    <source>
        <dbReference type="EMBL" id="WXA92385.1"/>
    </source>
</evidence>
<dbReference type="InterPro" id="IPR029058">
    <property type="entry name" value="AB_hydrolase_fold"/>
</dbReference>
<dbReference type="Gene3D" id="3.40.50.1820">
    <property type="entry name" value="alpha/beta hydrolase"/>
    <property type="match status" value="1"/>
</dbReference>
<dbReference type="Pfam" id="PF02897">
    <property type="entry name" value="Peptidase_S9_N"/>
    <property type="match status" value="1"/>
</dbReference>
<dbReference type="InterPro" id="IPR002470">
    <property type="entry name" value="Peptidase_S9A"/>
</dbReference>
<dbReference type="SUPFAM" id="SSF53474">
    <property type="entry name" value="alpha/beta-Hydrolases"/>
    <property type="match status" value="1"/>
</dbReference>
<dbReference type="PANTHER" id="PTHR42881">
    <property type="entry name" value="PROLYL ENDOPEPTIDASE"/>
    <property type="match status" value="1"/>
</dbReference>
<feature type="signal peptide" evidence="6">
    <location>
        <begin position="1"/>
        <end position="18"/>
    </location>
</feature>
<dbReference type="Proteomes" id="UP001379533">
    <property type="component" value="Chromosome"/>
</dbReference>
<keyword evidence="3" id="KW-0645">Protease</keyword>
<protein>
    <recommendedName>
        <fullName evidence="2">prolyl oligopeptidase</fullName>
        <ecNumber evidence="2">3.4.21.26</ecNumber>
    </recommendedName>
</protein>
<feature type="domain" description="Peptidase S9A N-terminal" evidence="8">
    <location>
        <begin position="48"/>
        <end position="441"/>
    </location>
</feature>
<dbReference type="InterPro" id="IPR023302">
    <property type="entry name" value="Pept_S9A_N"/>
</dbReference>
<dbReference type="PRINTS" id="PR00862">
    <property type="entry name" value="PROLIGOPTASE"/>
</dbReference>
<keyword evidence="5" id="KW-0720">Serine protease</keyword>
<keyword evidence="10" id="KW-1185">Reference proteome</keyword>
<dbReference type="Pfam" id="PF00326">
    <property type="entry name" value="Peptidase_S9"/>
    <property type="match status" value="1"/>
</dbReference>
<dbReference type="RefSeq" id="WP_394842990.1">
    <property type="nucleotide sequence ID" value="NZ_CP089982.1"/>
</dbReference>
<proteinExistence type="predicted"/>
<name>A0ABZ2K0W7_9BACT</name>
<evidence type="ECO:0000256" key="5">
    <source>
        <dbReference type="ARBA" id="ARBA00022825"/>
    </source>
</evidence>
<evidence type="ECO:0000259" key="8">
    <source>
        <dbReference type="Pfam" id="PF02897"/>
    </source>
</evidence>
<evidence type="ECO:0000256" key="1">
    <source>
        <dbReference type="ARBA" id="ARBA00001070"/>
    </source>
</evidence>
<dbReference type="InterPro" id="IPR051167">
    <property type="entry name" value="Prolyl_oligopep/macrocyclase"/>
</dbReference>
<keyword evidence="6" id="KW-0732">Signal</keyword>
<dbReference type="InterPro" id="IPR001375">
    <property type="entry name" value="Peptidase_S9_cat"/>
</dbReference>
<dbReference type="Gene3D" id="2.130.10.120">
    <property type="entry name" value="Prolyl oligopeptidase, N-terminal domain"/>
    <property type="match status" value="1"/>
</dbReference>
<feature type="domain" description="Peptidase S9 prolyl oligopeptidase catalytic" evidence="7">
    <location>
        <begin position="521"/>
        <end position="730"/>
    </location>
</feature>
<dbReference type="PROSITE" id="PS51257">
    <property type="entry name" value="PROKAR_LIPOPROTEIN"/>
    <property type="match status" value="1"/>
</dbReference>
<dbReference type="SUPFAM" id="SSF50993">
    <property type="entry name" value="Peptidase/esterase 'gauge' domain"/>
    <property type="match status" value="1"/>
</dbReference>
<dbReference type="EMBL" id="CP089982">
    <property type="protein sequence ID" value="WXA92385.1"/>
    <property type="molecule type" value="Genomic_DNA"/>
</dbReference>
<gene>
    <name evidence="9" type="ORF">LZC95_38755</name>
</gene>